<organism evidence="2 3">
    <name type="scientific">Crepidotus variabilis</name>
    <dbReference type="NCBI Taxonomy" id="179855"/>
    <lineage>
        <taxon>Eukaryota</taxon>
        <taxon>Fungi</taxon>
        <taxon>Dikarya</taxon>
        <taxon>Basidiomycota</taxon>
        <taxon>Agaricomycotina</taxon>
        <taxon>Agaricomycetes</taxon>
        <taxon>Agaricomycetidae</taxon>
        <taxon>Agaricales</taxon>
        <taxon>Agaricineae</taxon>
        <taxon>Crepidotaceae</taxon>
        <taxon>Crepidotus</taxon>
    </lineage>
</organism>
<proteinExistence type="predicted"/>
<dbReference type="AlphaFoldDB" id="A0A9P6EDX3"/>
<sequence length="597" mass="65601">MTVEDVPEMGRFLRQTVDNSLEEGQFESAVSMLDQLRSPNHKPSVIHILHLIFIALHSTSETQLNEEEAKIDERTLLAQSPRKILKHTKDSMILSGAAVVSAQQLLMSLLNTNIPEIFGEALPLYPETKNEPPMIFDFSESLIFKQAESIKHSKNCWEILKSSFYARSTHLLSTPKGKGKRTSRLRFAEPAPLQSLNNDEIKVVGDNSWFILEWLVALFERDADIREKEGQQRHSPLLLKQLPPPPIGSSARWDASEAVKVVFYALQQDDSLRQKSGVRLMNLLIELTQTSFLNLPSVASAVLAQLTTSQSAVVSPSTPASSLVLDQFSTLFAHLSSTPAHLSFKLALCKKILDDATSGEVSSAQLPSKGKSISRELPDAPRPTSIMKKPKPQPRAVPKPRPVVVISTTEDASTSIAGQSSESGTQCVSRTTSLNTLPPDTNTTISLLPPPTFVARLPSYVETITLARFVLPFFTFSYPQNGPRSSRGGSPAYANHLPNKPWATPTLIIRVKFELMLAYALVQGQRQEMMTSRIPRAEPPDGAFTAALKDGSFANVLNEVFKPQGGNENEDIILFGEMIRATVGLSIGNDDGDLIMG</sequence>
<dbReference type="Proteomes" id="UP000807306">
    <property type="component" value="Unassembled WGS sequence"/>
</dbReference>
<dbReference type="OrthoDB" id="2337158at2759"/>
<accession>A0A9P6EDX3</accession>
<keyword evidence="3" id="KW-1185">Reference proteome</keyword>
<evidence type="ECO:0000313" key="3">
    <source>
        <dbReference type="Proteomes" id="UP000807306"/>
    </source>
</evidence>
<name>A0A9P6EDX3_9AGAR</name>
<evidence type="ECO:0000256" key="1">
    <source>
        <dbReference type="SAM" id="MobiDB-lite"/>
    </source>
</evidence>
<dbReference type="EMBL" id="MU157862">
    <property type="protein sequence ID" value="KAF9527316.1"/>
    <property type="molecule type" value="Genomic_DNA"/>
</dbReference>
<protein>
    <submittedName>
        <fullName evidence="2">Uncharacterized protein</fullName>
    </submittedName>
</protein>
<feature type="region of interest" description="Disordered" evidence="1">
    <location>
        <begin position="360"/>
        <end position="400"/>
    </location>
</feature>
<reference evidence="2" key="1">
    <citation type="submission" date="2020-11" db="EMBL/GenBank/DDBJ databases">
        <authorList>
            <consortium name="DOE Joint Genome Institute"/>
            <person name="Ahrendt S."/>
            <person name="Riley R."/>
            <person name="Andreopoulos W."/>
            <person name="Labutti K."/>
            <person name="Pangilinan J."/>
            <person name="Ruiz-Duenas F.J."/>
            <person name="Barrasa J.M."/>
            <person name="Sanchez-Garcia M."/>
            <person name="Camarero S."/>
            <person name="Miyauchi S."/>
            <person name="Serrano A."/>
            <person name="Linde D."/>
            <person name="Babiker R."/>
            <person name="Drula E."/>
            <person name="Ayuso-Fernandez I."/>
            <person name="Pacheco R."/>
            <person name="Padilla G."/>
            <person name="Ferreira P."/>
            <person name="Barriuso J."/>
            <person name="Kellner H."/>
            <person name="Castanera R."/>
            <person name="Alfaro M."/>
            <person name="Ramirez L."/>
            <person name="Pisabarro A.G."/>
            <person name="Kuo A."/>
            <person name="Tritt A."/>
            <person name="Lipzen A."/>
            <person name="He G."/>
            <person name="Yan M."/>
            <person name="Ng V."/>
            <person name="Cullen D."/>
            <person name="Martin F."/>
            <person name="Rosso M.-N."/>
            <person name="Henrissat B."/>
            <person name="Hibbett D."/>
            <person name="Martinez A.T."/>
            <person name="Grigoriev I.V."/>
        </authorList>
    </citation>
    <scope>NUCLEOTIDE SEQUENCE</scope>
    <source>
        <strain evidence="2">CBS 506.95</strain>
    </source>
</reference>
<gene>
    <name evidence="2" type="ORF">CPB83DRAFT_856343</name>
</gene>
<evidence type="ECO:0000313" key="2">
    <source>
        <dbReference type="EMBL" id="KAF9527316.1"/>
    </source>
</evidence>
<comment type="caution">
    <text evidence="2">The sequence shown here is derived from an EMBL/GenBank/DDBJ whole genome shotgun (WGS) entry which is preliminary data.</text>
</comment>